<comment type="caution">
    <text evidence="1">The sequence shown here is derived from an EMBL/GenBank/DDBJ whole genome shotgun (WGS) entry which is preliminary data.</text>
</comment>
<protein>
    <submittedName>
        <fullName evidence="1">Uncharacterized protein</fullName>
    </submittedName>
</protein>
<proteinExistence type="predicted"/>
<dbReference type="RefSeq" id="WP_159966757.1">
    <property type="nucleotide sequence ID" value="NZ_APKE01000067.1"/>
</dbReference>
<reference evidence="1" key="1">
    <citation type="submission" date="2013-03" db="EMBL/GenBank/DDBJ databases">
        <title>Genome Sequence of the Profundibacterium mesophilum strain KAUST100406-0324T from Red Sea, a novel genus in the family Rhodobacteraceae.</title>
        <authorList>
            <person name="Essack M."/>
            <person name="Alam I."/>
            <person name="Lafi F."/>
            <person name="Alawi W."/>
            <person name="Kamanu F."/>
            <person name="Al-Suwailem A."/>
            <person name="Lee O.O."/>
            <person name="Xu Y."/>
            <person name="Bajic V."/>
            <person name="Qian P.-Y."/>
            <person name="Archer J."/>
        </authorList>
    </citation>
    <scope>NUCLEOTIDE SEQUENCE</scope>
    <source>
        <strain evidence="1">KAUST100406-0324</strain>
    </source>
</reference>
<evidence type="ECO:0000313" key="2">
    <source>
        <dbReference type="Proteomes" id="UP000698242"/>
    </source>
</evidence>
<dbReference type="OrthoDB" id="7874425at2"/>
<dbReference type="AlphaFoldDB" id="A0A921TBX9"/>
<accession>A0A921TBX9</accession>
<evidence type="ECO:0000313" key="1">
    <source>
        <dbReference type="EMBL" id="KAF0674401.1"/>
    </source>
</evidence>
<keyword evidence="2" id="KW-1185">Reference proteome</keyword>
<dbReference type="EMBL" id="APKE01000067">
    <property type="protein sequence ID" value="KAF0674401.1"/>
    <property type="molecule type" value="Genomic_DNA"/>
</dbReference>
<sequence>MNANTDIRNILFLADLYGRHRYHALSTVSLRATKQGAYLGKLKAGEIGLTLGRRDRIVEWFSSNWPEDLEWPRDVPRPSASGSEDAA</sequence>
<name>A0A921TBX9_9RHOB</name>
<gene>
    <name evidence="1" type="ORF">PMES_03297</name>
</gene>
<organism evidence="1 2">
    <name type="scientific">Profundibacterium mesophilum KAUST100406-0324</name>
    <dbReference type="NCBI Taxonomy" id="1037889"/>
    <lineage>
        <taxon>Bacteria</taxon>
        <taxon>Pseudomonadati</taxon>
        <taxon>Pseudomonadota</taxon>
        <taxon>Alphaproteobacteria</taxon>
        <taxon>Rhodobacterales</taxon>
        <taxon>Roseobacteraceae</taxon>
        <taxon>Profundibacterium</taxon>
    </lineage>
</organism>
<dbReference type="Proteomes" id="UP000698242">
    <property type="component" value="Unassembled WGS sequence"/>
</dbReference>